<feature type="compositionally biased region" description="Acidic residues" evidence="7">
    <location>
        <begin position="172"/>
        <end position="183"/>
    </location>
</feature>
<evidence type="ECO:0000313" key="9">
    <source>
        <dbReference type="Proteomes" id="UP000215127"/>
    </source>
</evidence>
<dbReference type="GO" id="GO:0005730">
    <property type="term" value="C:nucleolus"/>
    <property type="evidence" value="ECO:0007669"/>
    <property type="project" value="TreeGrafter"/>
</dbReference>
<dbReference type="GO" id="GO:0010468">
    <property type="term" value="P:regulation of gene expression"/>
    <property type="evidence" value="ECO:0007669"/>
    <property type="project" value="TreeGrafter"/>
</dbReference>
<feature type="region of interest" description="Disordered" evidence="7">
    <location>
        <begin position="152"/>
        <end position="218"/>
    </location>
</feature>
<dbReference type="Proteomes" id="UP000215127">
    <property type="component" value="Chromosome 13"/>
</dbReference>
<keyword evidence="4 6" id="KW-0694">RNA-binding</keyword>
<dbReference type="GO" id="GO:0003723">
    <property type="term" value="F:RNA binding"/>
    <property type="evidence" value="ECO:0007669"/>
    <property type="project" value="UniProtKB-UniRule"/>
</dbReference>
<evidence type="ECO:0000256" key="4">
    <source>
        <dbReference type="ARBA" id="ARBA00022884"/>
    </source>
</evidence>
<evidence type="ECO:0000256" key="1">
    <source>
        <dbReference type="ARBA" id="ARBA00004123"/>
    </source>
</evidence>
<dbReference type="EMBL" id="LT853704">
    <property type="protein sequence ID" value="SMQ56068.1"/>
    <property type="molecule type" value="Genomic_DNA"/>
</dbReference>
<feature type="compositionally biased region" description="Basic and acidic residues" evidence="7">
    <location>
        <begin position="118"/>
        <end position="135"/>
    </location>
</feature>
<feature type="compositionally biased region" description="Basic and acidic residues" evidence="7">
    <location>
        <begin position="192"/>
        <end position="206"/>
    </location>
</feature>
<reference evidence="8 9" key="1">
    <citation type="submission" date="2016-06" db="EMBL/GenBank/DDBJ databases">
        <authorList>
            <person name="Kjaerup R.B."/>
            <person name="Dalgaard T.S."/>
            <person name="Juul-Madsen H.R."/>
        </authorList>
    </citation>
    <scope>NUCLEOTIDE SEQUENCE [LARGE SCALE GENOMIC DNA]</scope>
</reference>
<comment type="subcellular location">
    <subcellularLocation>
        <location evidence="1 6">Nucleus</location>
    </subcellularLocation>
</comment>
<protein>
    <recommendedName>
        <fullName evidence="6">Exosome complex protein</fullName>
    </recommendedName>
</protein>
<keyword evidence="3 6" id="KW-0698">rRNA processing</keyword>
<dbReference type="AlphaFoldDB" id="A0A1X7S8R8"/>
<sequence length="294" mass="32168">MDSLEPLLNDLSETLTNLETALDPLLRAPLSQTTSKLPLLDSAKLYILSVYALESLLFSSLRLSGSDATSHPVFRELARVKEYFAKVTSVEAKSAGGKGRVDVGAAGRMIRAGLAGNERSDRESERKGGKRKLEEYSGVGTHTRFEGVAKRMRAGEEDVGEQVGIVRASEVESSDEAEQEEGGQDGQGGENDTDRGTARWKVEKAARKQKKREKRVAQTTAKYNKLLEEEGSTEVTGQGSAAGDAKWKAKGWNPLLPHVEQQIKVLEDKKRKTAEDKALLTKLKAQQEKLRSAS</sequence>
<dbReference type="GO" id="GO:0000178">
    <property type="term" value="C:exosome (RNase complex)"/>
    <property type="evidence" value="ECO:0007669"/>
    <property type="project" value="TreeGrafter"/>
</dbReference>
<evidence type="ECO:0000256" key="2">
    <source>
        <dbReference type="ARBA" id="ARBA00009154"/>
    </source>
</evidence>
<dbReference type="InterPro" id="IPR007146">
    <property type="entry name" value="Sas10/Utp3/C1D"/>
</dbReference>
<dbReference type="STRING" id="1276538.A0A1X7S8R8"/>
<name>A0A1X7S8R8_ZYMT9</name>
<keyword evidence="9" id="KW-1185">Reference proteome</keyword>
<proteinExistence type="inferred from homology"/>
<dbReference type="GO" id="GO:0003677">
    <property type="term" value="F:DNA binding"/>
    <property type="evidence" value="ECO:0007669"/>
    <property type="project" value="TreeGrafter"/>
</dbReference>
<evidence type="ECO:0000256" key="5">
    <source>
        <dbReference type="ARBA" id="ARBA00023242"/>
    </source>
</evidence>
<feature type="region of interest" description="Disordered" evidence="7">
    <location>
        <begin position="114"/>
        <end position="139"/>
    </location>
</feature>
<dbReference type="PANTHER" id="PTHR15341">
    <property type="entry name" value="SUN-COR STEROID HORMONE RECEPTOR CO-REPRESSOR"/>
    <property type="match status" value="1"/>
</dbReference>
<dbReference type="InterPro" id="IPR011082">
    <property type="entry name" value="Exosome-assoc_fac/DNA_repair"/>
</dbReference>
<evidence type="ECO:0000256" key="6">
    <source>
        <dbReference type="RuleBase" id="RU368003"/>
    </source>
</evidence>
<evidence type="ECO:0000256" key="7">
    <source>
        <dbReference type="SAM" id="MobiDB-lite"/>
    </source>
</evidence>
<dbReference type="GO" id="GO:0000460">
    <property type="term" value="P:maturation of 5.8S rRNA"/>
    <property type="evidence" value="ECO:0007669"/>
    <property type="project" value="TreeGrafter"/>
</dbReference>
<gene>
    <name evidence="8" type="ORF">ZT3D7_G11223</name>
</gene>
<comment type="similarity">
    <text evidence="2 6">Belongs to the C1D family.</text>
</comment>
<dbReference type="Pfam" id="PF04000">
    <property type="entry name" value="Sas10_Utp3"/>
    <property type="match status" value="1"/>
</dbReference>
<accession>A0A1X7S8R8</accession>
<comment type="function">
    <text evidence="6">Required for exosome-dependent processing of pre-rRNA and small nucleolar RNA (snRNA) precursors. Involved in processing of 35S pre-rRNA at the A0, A1 and A2 sites.</text>
</comment>
<evidence type="ECO:0000256" key="3">
    <source>
        <dbReference type="ARBA" id="ARBA00022552"/>
    </source>
</evidence>
<dbReference type="PANTHER" id="PTHR15341:SF3">
    <property type="entry name" value="NUCLEAR NUCLEIC ACID-BINDING PROTEIN C1D"/>
    <property type="match status" value="1"/>
</dbReference>
<organism evidence="8 9">
    <name type="scientific">Zymoseptoria tritici (strain ST99CH_3D7)</name>
    <dbReference type="NCBI Taxonomy" id="1276538"/>
    <lineage>
        <taxon>Eukaryota</taxon>
        <taxon>Fungi</taxon>
        <taxon>Dikarya</taxon>
        <taxon>Ascomycota</taxon>
        <taxon>Pezizomycotina</taxon>
        <taxon>Dothideomycetes</taxon>
        <taxon>Dothideomycetidae</taxon>
        <taxon>Mycosphaerellales</taxon>
        <taxon>Mycosphaerellaceae</taxon>
        <taxon>Zymoseptoria</taxon>
    </lineage>
</organism>
<evidence type="ECO:0000313" key="8">
    <source>
        <dbReference type="EMBL" id="SMQ56068.1"/>
    </source>
</evidence>
<keyword evidence="5 6" id="KW-0539">Nucleus</keyword>